<name>A0A3R7KLT4_9EURY</name>
<dbReference type="Pfam" id="PF00440">
    <property type="entry name" value="TetR_N"/>
    <property type="match status" value="1"/>
</dbReference>
<dbReference type="InterPro" id="IPR001647">
    <property type="entry name" value="HTH_TetR"/>
</dbReference>
<feature type="DNA-binding region" description="H-T-H motif" evidence="5">
    <location>
        <begin position="27"/>
        <end position="46"/>
    </location>
</feature>
<reference evidence="8 9" key="1">
    <citation type="submission" date="2018-09" db="EMBL/GenBank/DDBJ databases">
        <title>Genomic Encyclopedia of Archaeal and Bacterial Type Strains, Phase II (KMG-II): from individual species to whole genera.</title>
        <authorList>
            <person name="Goeker M."/>
        </authorList>
    </citation>
    <scope>NUCLEOTIDE SEQUENCE [LARGE SCALE GENOMIC DNA]</scope>
    <source>
        <strain evidence="8 9">DSM 13151</strain>
    </source>
</reference>
<evidence type="ECO:0000256" key="6">
    <source>
        <dbReference type="SAM" id="MobiDB-lite"/>
    </source>
</evidence>
<keyword evidence="4" id="KW-0804">Transcription</keyword>
<evidence type="ECO:0000256" key="5">
    <source>
        <dbReference type="PROSITE-ProRule" id="PRU00335"/>
    </source>
</evidence>
<dbReference type="SUPFAM" id="SSF48498">
    <property type="entry name" value="Tetracyclin repressor-like, C-terminal domain"/>
    <property type="match status" value="1"/>
</dbReference>
<dbReference type="InterPro" id="IPR050109">
    <property type="entry name" value="HTH-type_TetR-like_transc_reg"/>
</dbReference>
<evidence type="ECO:0000256" key="1">
    <source>
        <dbReference type="ARBA" id="ARBA00022491"/>
    </source>
</evidence>
<evidence type="ECO:0000256" key="3">
    <source>
        <dbReference type="ARBA" id="ARBA00023125"/>
    </source>
</evidence>
<evidence type="ECO:0000259" key="7">
    <source>
        <dbReference type="PROSITE" id="PS50977"/>
    </source>
</evidence>
<dbReference type="InterPro" id="IPR009057">
    <property type="entry name" value="Homeodomain-like_sf"/>
</dbReference>
<dbReference type="SUPFAM" id="SSF46689">
    <property type="entry name" value="Homeodomain-like"/>
    <property type="match status" value="1"/>
</dbReference>
<feature type="region of interest" description="Disordered" evidence="6">
    <location>
        <begin position="205"/>
        <end position="237"/>
    </location>
</feature>
<keyword evidence="9" id="KW-1185">Reference proteome</keyword>
<dbReference type="RefSeq" id="WP_120245059.1">
    <property type="nucleotide sequence ID" value="NZ_RAPO01000002.1"/>
</dbReference>
<evidence type="ECO:0000313" key="9">
    <source>
        <dbReference type="Proteomes" id="UP000283805"/>
    </source>
</evidence>
<accession>A0A3R7KLT4</accession>
<dbReference type="OrthoDB" id="135877at2157"/>
<dbReference type="AlphaFoldDB" id="A0A3R7KLT4"/>
<feature type="compositionally biased region" description="Acidic residues" evidence="6">
    <location>
        <begin position="215"/>
        <end position="237"/>
    </location>
</feature>
<feature type="domain" description="HTH tetR-type" evidence="7">
    <location>
        <begin position="4"/>
        <end position="64"/>
    </location>
</feature>
<proteinExistence type="predicted"/>
<dbReference type="PANTHER" id="PTHR30055:SF234">
    <property type="entry name" value="HTH-TYPE TRANSCRIPTIONAL REGULATOR BETI"/>
    <property type="match status" value="1"/>
</dbReference>
<keyword evidence="1" id="KW-0678">Repressor</keyword>
<dbReference type="InterPro" id="IPR036271">
    <property type="entry name" value="Tet_transcr_reg_TetR-rel_C_sf"/>
</dbReference>
<evidence type="ECO:0000256" key="2">
    <source>
        <dbReference type="ARBA" id="ARBA00023015"/>
    </source>
</evidence>
<dbReference type="Pfam" id="PF13977">
    <property type="entry name" value="TetR_C_6"/>
    <property type="match status" value="1"/>
</dbReference>
<dbReference type="PROSITE" id="PS50977">
    <property type="entry name" value="HTH_TETR_2"/>
    <property type="match status" value="1"/>
</dbReference>
<dbReference type="InterPro" id="IPR039538">
    <property type="entry name" value="BetI_C"/>
</dbReference>
<keyword evidence="3 5" id="KW-0238">DNA-binding</keyword>
<dbReference type="Gene3D" id="1.10.357.10">
    <property type="entry name" value="Tetracycline Repressor, domain 2"/>
    <property type="match status" value="1"/>
</dbReference>
<evidence type="ECO:0000313" key="8">
    <source>
        <dbReference type="EMBL" id="RKD95831.1"/>
    </source>
</evidence>
<dbReference type="Proteomes" id="UP000283805">
    <property type="component" value="Unassembled WGS sequence"/>
</dbReference>
<gene>
    <name evidence="8" type="ORF">ATJ93_2694</name>
</gene>
<dbReference type="GO" id="GO:0003700">
    <property type="term" value="F:DNA-binding transcription factor activity"/>
    <property type="evidence" value="ECO:0007669"/>
    <property type="project" value="TreeGrafter"/>
</dbReference>
<dbReference type="EMBL" id="RAPO01000002">
    <property type="protein sequence ID" value="RKD95831.1"/>
    <property type="molecule type" value="Genomic_DNA"/>
</dbReference>
<dbReference type="PRINTS" id="PR00455">
    <property type="entry name" value="HTHTETR"/>
</dbReference>
<protein>
    <submittedName>
        <fullName evidence="8">TetR family transcriptional regulator</fullName>
    </submittedName>
</protein>
<evidence type="ECO:0000256" key="4">
    <source>
        <dbReference type="ARBA" id="ARBA00023163"/>
    </source>
</evidence>
<organism evidence="8 9">
    <name type="scientific">Halopiger aswanensis</name>
    <dbReference type="NCBI Taxonomy" id="148449"/>
    <lineage>
        <taxon>Archaea</taxon>
        <taxon>Methanobacteriati</taxon>
        <taxon>Methanobacteriota</taxon>
        <taxon>Stenosarchaea group</taxon>
        <taxon>Halobacteria</taxon>
        <taxon>Halobacteriales</taxon>
        <taxon>Natrialbaceae</taxon>
        <taxon>Halopiger</taxon>
    </lineage>
</organism>
<dbReference type="PANTHER" id="PTHR30055">
    <property type="entry name" value="HTH-TYPE TRANSCRIPTIONAL REGULATOR RUTR"/>
    <property type="match status" value="1"/>
</dbReference>
<keyword evidence="2" id="KW-0805">Transcription regulation</keyword>
<sequence length="237" mass="26681">MTDPDVREAIMEATYEALCEHGYTDLTAQDIADRTDKSKSLLFYHYDSKDDLVADLLAYLRERFDEGIKTTRTVAPTTRLAMFIDWYLYGSSGEDERRSFHTALLELRTQAPHNERYREQLQRSDEQLRTTLEGILQDGIDAGEFVDHDTAETAALLLAALDGARTRQLAFNRDEYLSQVRSGVITQVIDDLLADDASFPSEIQQELFGSAPDEASADGESAADENRDEDDAHDDDA</sequence>
<comment type="caution">
    <text evidence="8">The sequence shown here is derived from an EMBL/GenBank/DDBJ whole genome shotgun (WGS) entry which is preliminary data.</text>
</comment>
<dbReference type="GO" id="GO:0000976">
    <property type="term" value="F:transcription cis-regulatory region binding"/>
    <property type="evidence" value="ECO:0007669"/>
    <property type="project" value="TreeGrafter"/>
</dbReference>